<dbReference type="GO" id="GO:0009073">
    <property type="term" value="P:aromatic amino acid family biosynthetic process"/>
    <property type="evidence" value="ECO:0007669"/>
    <property type="project" value="UniProtKB-KW"/>
</dbReference>
<name>A0A2T9X6X4_9CREN</name>
<reference evidence="5 6" key="1">
    <citation type="journal article" date="2015" name="Appl. Environ. Microbiol.">
        <title>Nanoarchaeota, Their Sulfolobales Host, and Nanoarchaeota Virus Distribution across Yellowstone National Park Hot Springs.</title>
        <authorList>
            <person name="Munson-McGee J.H."/>
            <person name="Field E.K."/>
            <person name="Bateson M."/>
            <person name="Rooney C."/>
            <person name="Stepanauskas R."/>
            <person name="Young M.J."/>
        </authorList>
    </citation>
    <scope>NUCLEOTIDE SEQUENCE [LARGE SCALE GENOMIC DNA]</scope>
    <source>
        <strain evidence="5">SCGC AC-742_N10</strain>
    </source>
</reference>
<dbReference type="Gene3D" id="3.20.20.70">
    <property type="entry name" value="Aldolase class I"/>
    <property type="match status" value="1"/>
</dbReference>
<gene>
    <name evidence="4" type="primary">aroD</name>
    <name evidence="5" type="ORF">DDW13_04320</name>
</gene>
<dbReference type="HAMAP" id="MF_00214">
    <property type="entry name" value="AroD"/>
    <property type="match status" value="1"/>
</dbReference>
<dbReference type="GO" id="GO:0046279">
    <property type="term" value="P:3,4-dihydroxybenzoate biosynthetic process"/>
    <property type="evidence" value="ECO:0007669"/>
    <property type="project" value="UniProtKB-ARBA"/>
</dbReference>
<dbReference type="Proteomes" id="UP000245638">
    <property type="component" value="Unassembled WGS sequence"/>
</dbReference>
<evidence type="ECO:0000313" key="6">
    <source>
        <dbReference type="Proteomes" id="UP000245638"/>
    </source>
</evidence>
<keyword evidence="2 4" id="KW-0456">Lyase</keyword>
<feature type="binding site" evidence="4">
    <location>
        <position position="191"/>
    </location>
    <ligand>
        <name>3-dehydroquinate</name>
        <dbReference type="ChEBI" id="CHEBI:32364"/>
    </ligand>
</feature>
<evidence type="ECO:0000313" key="5">
    <source>
        <dbReference type="EMBL" id="PVU75844.1"/>
    </source>
</evidence>
<dbReference type="EMBL" id="QEFD01000129">
    <property type="protein sequence ID" value="PVU75844.1"/>
    <property type="molecule type" value="Genomic_DNA"/>
</dbReference>
<feature type="binding site" evidence="4">
    <location>
        <position position="172"/>
    </location>
    <ligand>
        <name>3-dehydroquinate</name>
        <dbReference type="ChEBI" id="CHEBI:32364"/>
    </ligand>
</feature>
<evidence type="ECO:0000256" key="4">
    <source>
        <dbReference type="HAMAP-Rule" id="MF_00214"/>
    </source>
</evidence>
<dbReference type="GO" id="GO:0003855">
    <property type="term" value="F:3-dehydroquinate dehydratase activity"/>
    <property type="evidence" value="ECO:0007669"/>
    <property type="project" value="UniProtKB-UniRule"/>
</dbReference>
<protein>
    <recommendedName>
        <fullName evidence="4">3-dehydroquinate dehydratase</fullName>
        <shortName evidence="4">3-dehydroquinase</shortName>
        <ecNumber evidence="4">4.2.1.10</ecNumber>
    </recommendedName>
    <alternativeName>
        <fullName evidence="4">Type I DHQase</fullName>
    </alternativeName>
    <alternativeName>
        <fullName evidence="4">Type I dehydroquinase</fullName>
        <shortName evidence="4">DHQ1</shortName>
    </alternativeName>
</protein>
<evidence type="ECO:0000256" key="1">
    <source>
        <dbReference type="ARBA" id="ARBA00001864"/>
    </source>
</evidence>
<dbReference type="InterPro" id="IPR001381">
    <property type="entry name" value="DHquinase_I"/>
</dbReference>
<comment type="similarity">
    <text evidence="4">Belongs to the type-I 3-dehydroquinase family.</text>
</comment>
<dbReference type="AlphaFoldDB" id="A0A2T9X6X4"/>
<comment type="function">
    <text evidence="4">Involved in the third step of the chorismate pathway, which leads to the biosynthesis of aromatic amino acids. Catalyzes the cis-dehydration of 3-dehydroquinate (DHQ) and introduces the first double bond of the aromatic ring to yield 3-dehydroshikimate.</text>
</comment>
<accession>A0A2T9X6X4</accession>
<feature type="active site" description="Proton donor/acceptor" evidence="4">
    <location>
        <position position="112"/>
    </location>
</feature>
<dbReference type="PANTHER" id="PTHR43699:SF1">
    <property type="entry name" value="3-DEHYDROQUINATE DEHYDRATASE"/>
    <property type="match status" value="1"/>
</dbReference>
<feature type="binding site" evidence="4">
    <location>
        <position position="195"/>
    </location>
    <ligand>
        <name>3-dehydroquinate</name>
        <dbReference type="ChEBI" id="CHEBI:32364"/>
    </ligand>
</feature>
<dbReference type="GO" id="GO:0008652">
    <property type="term" value="P:amino acid biosynthetic process"/>
    <property type="evidence" value="ECO:0007669"/>
    <property type="project" value="UniProtKB-KW"/>
</dbReference>
<dbReference type="PANTHER" id="PTHR43699">
    <property type="entry name" value="3-DEHYDROQUINATE DEHYDRATASE"/>
    <property type="match status" value="1"/>
</dbReference>
<evidence type="ECO:0000256" key="3">
    <source>
        <dbReference type="ARBA" id="ARBA00023270"/>
    </source>
</evidence>
<comment type="pathway">
    <text evidence="4">Metabolic intermediate biosynthesis; chorismate biosynthesis; chorismate from D-erythrose 4-phosphate and phosphoenolpyruvate: step 3/7.</text>
</comment>
<keyword evidence="3 4" id="KW-0704">Schiff base</keyword>
<keyword evidence="4" id="KW-0028">Amino-acid biosynthesis</keyword>
<feature type="binding site" evidence="4">
    <location>
        <position position="8"/>
    </location>
    <ligand>
        <name>3-dehydroquinate</name>
        <dbReference type="ChEBI" id="CHEBI:32364"/>
    </ligand>
</feature>
<dbReference type="EC" id="4.2.1.10" evidence="4"/>
<keyword evidence="4" id="KW-0057">Aromatic amino acid biosynthesis</keyword>
<proteinExistence type="inferred from homology"/>
<comment type="subunit">
    <text evidence="4">Homodimer.</text>
</comment>
<dbReference type="InterPro" id="IPR050146">
    <property type="entry name" value="Type-I_3-dehydroquinase"/>
</dbReference>
<dbReference type="InterPro" id="IPR013785">
    <property type="entry name" value="Aldolase_TIM"/>
</dbReference>
<dbReference type="CDD" id="cd00502">
    <property type="entry name" value="DHQase_I"/>
    <property type="match status" value="1"/>
</dbReference>
<dbReference type="SUPFAM" id="SSF51569">
    <property type="entry name" value="Aldolase"/>
    <property type="match status" value="1"/>
</dbReference>
<dbReference type="Pfam" id="PF01487">
    <property type="entry name" value="DHquinase_I"/>
    <property type="match status" value="1"/>
</dbReference>
<organism evidence="5 6">
    <name type="scientific">Acidianus hospitalis</name>
    <dbReference type="NCBI Taxonomy" id="563177"/>
    <lineage>
        <taxon>Archaea</taxon>
        <taxon>Thermoproteota</taxon>
        <taxon>Thermoprotei</taxon>
        <taxon>Sulfolobales</taxon>
        <taxon>Sulfolobaceae</taxon>
        <taxon>Acidianus</taxon>
    </lineage>
</organism>
<feature type="binding site" evidence="4">
    <location>
        <position position="61"/>
    </location>
    <ligand>
        <name>3-dehydroquinate</name>
        <dbReference type="ChEBI" id="CHEBI:32364"/>
    </ligand>
</feature>
<sequence>MRPLIVASLPIYKEDDLLKARNIKEADMIELRLDYSPKLIRLEKIKEILGDLKEKLILTIRDVNEGGVYKITDSEKAKYLQEANVEGFIYDVEASFLERFDVPFKGKIVSSHYFNELPKYEEVERIIKKYGNDALFIKIATIGKGEYKELLTKLLKFDKIVVLPMGVDPLERIALGILGSRLIYTFVESQTAPGQMHYSKAFKIISCLYD</sequence>
<feature type="active site" description="Schiff-base intermediate with substrate" evidence="4">
    <location>
        <position position="138"/>
    </location>
</feature>
<dbReference type="UniPathway" id="UPA00053">
    <property type="reaction ID" value="UER00086"/>
</dbReference>
<feature type="binding site" evidence="4">
    <location>
        <begin position="30"/>
        <end position="32"/>
    </location>
    <ligand>
        <name>3-dehydroquinate</name>
        <dbReference type="ChEBI" id="CHEBI:32364"/>
    </ligand>
</feature>
<comment type="catalytic activity">
    <reaction evidence="1 4">
        <text>3-dehydroquinate = 3-dehydroshikimate + H2O</text>
        <dbReference type="Rhea" id="RHEA:21096"/>
        <dbReference type="ChEBI" id="CHEBI:15377"/>
        <dbReference type="ChEBI" id="CHEBI:16630"/>
        <dbReference type="ChEBI" id="CHEBI:32364"/>
        <dbReference type="EC" id="4.2.1.10"/>
    </reaction>
</comment>
<evidence type="ECO:0000256" key="2">
    <source>
        <dbReference type="ARBA" id="ARBA00023239"/>
    </source>
</evidence>
<comment type="caution">
    <text evidence="5">The sequence shown here is derived from an EMBL/GenBank/DDBJ whole genome shotgun (WGS) entry which is preliminary data.</text>
</comment>
<dbReference type="GO" id="GO:0009423">
    <property type="term" value="P:chorismate biosynthetic process"/>
    <property type="evidence" value="ECO:0007669"/>
    <property type="project" value="UniProtKB-UniRule"/>
</dbReference>